<evidence type="ECO:0000313" key="2">
    <source>
        <dbReference type="Proteomes" id="UP000275846"/>
    </source>
</evidence>
<proteinExistence type="predicted"/>
<sequence>MRSSDAAKEKFYEDPHTLLATVPKLNKLIILGDFNAEGAKSTALEVLGRARRQNQDWFDDTDADINKLLMEKNGLHKAYMDLRTDATKAAFFRCHRLVMRRLREMQDVWMIRKAE</sequence>
<dbReference type="EMBL" id="UYSU01050323">
    <property type="protein sequence ID" value="VDM06284.1"/>
    <property type="molecule type" value="Genomic_DNA"/>
</dbReference>
<evidence type="ECO:0000313" key="3">
    <source>
        <dbReference type="WBParaSite" id="SSLN_0002063801-mRNA-1"/>
    </source>
</evidence>
<gene>
    <name evidence="1" type="ORF">SSLN_LOCUS19898</name>
</gene>
<evidence type="ECO:0000313" key="1">
    <source>
        <dbReference type="EMBL" id="VDM06284.1"/>
    </source>
</evidence>
<accession>A0A183TTV0</accession>
<dbReference type="Proteomes" id="UP000275846">
    <property type="component" value="Unassembled WGS sequence"/>
</dbReference>
<dbReference type="OrthoDB" id="6308334at2759"/>
<keyword evidence="2" id="KW-1185">Reference proteome</keyword>
<reference evidence="1 2" key="2">
    <citation type="submission" date="2018-11" db="EMBL/GenBank/DDBJ databases">
        <authorList>
            <consortium name="Pathogen Informatics"/>
        </authorList>
    </citation>
    <scope>NUCLEOTIDE SEQUENCE [LARGE SCALE GENOMIC DNA]</scope>
    <source>
        <strain evidence="1 2">NST_G2</strain>
    </source>
</reference>
<protein>
    <submittedName>
        <fullName evidence="3">Endo/exonuclease/phosphatase domain-containing protein</fullName>
    </submittedName>
</protein>
<reference evidence="3" key="1">
    <citation type="submission" date="2016-06" db="UniProtKB">
        <authorList>
            <consortium name="WormBaseParasite"/>
        </authorList>
    </citation>
    <scope>IDENTIFICATION</scope>
</reference>
<dbReference type="AlphaFoldDB" id="A0A183TTV0"/>
<dbReference type="WBParaSite" id="SSLN_0002063801-mRNA-1">
    <property type="protein sequence ID" value="SSLN_0002063801-mRNA-1"/>
    <property type="gene ID" value="SSLN_0002063801"/>
</dbReference>
<name>A0A183TTV0_SCHSO</name>
<organism evidence="3">
    <name type="scientific">Schistocephalus solidus</name>
    <name type="common">Tapeworm</name>
    <dbReference type="NCBI Taxonomy" id="70667"/>
    <lineage>
        <taxon>Eukaryota</taxon>
        <taxon>Metazoa</taxon>
        <taxon>Spiralia</taxon>
        <taxon>Lophotrochozoa</taxon>
        <taxon>Platyhelminthes</taxon>
        <taxon>Cestoda</taxon>
        <taxon>Eucestoda</taxon>
        <taxon>Diphyllobothriidea</taxon>
        <taxon>Diphyllobothriidae</taxon>
        <taxon>Schistocephalus</taxon>
    </lineage>
</organism>